<comment type="caution">
    <text evidence="2">The sequence shown here is derived from an EMBL/GenBank/DDBJ whole genome shotgun (WGS) entry which is preliminary data.</text>
</comment>
<sequence length="258" mass="29376">MKLKYAYASLFINWHYARGVSSLQEGSLSICIAMVHDIVNKIQRTRGTVIETQLSLYQYSLTCFRCIWVPLRVNGIITTVVSGSMGRKGKVFSYRQTSSRYLACQWLVTALPDADFCDLLKYRQTHSGCKRKLPQQRLSKSAWGLFTWELNLRTLAFVRRGPPTKEDGRLSPELRAAAVPRRRRGPCGGRKITLTHVETLPQPRASDPNLNNRPPRPCCRQRAWEGKGKKWPTERAEPRLFDQKTGSLKDGGTQLGRP</sequence>
<reference evidence="2" key="1">
    <citation type="journal article" date="2022" name="bioRxiv">
        <title>Sequencing and chromosome-scale assembly of the giantPleurodeles waltlgenome.</title>
        <authorList>
            <person name="Brown T."/>
            <person name="Elewa A."/>
            <person name="Iarovenko S."/>
            <person name="Subramanian E."/>
            <person name="Araus A.J."/>
            <person name="Petzold A."/>
            <person name="Susuki M."/>
            <person name="Suzuki K.-i.T."/>
            <person name="Hayashi T."/>
            <person name="Toyoda A."/>
            <person name="Oliveira C."/>
            <person name="Osipova E."/>
            <person name="Leigh N.D."/>
            <person name="Simon A."/>
            <person name="Yun M.H."/>
        </authorList>
    </citation>
    <scope>NUCLEOTIDE SEQUENCE</scope>
    <source>
        <strain evidence="2">20211129_DDA</strain>
        <tissue evidence="2">Liver</tissue>
    </source>
</reference>
<proteinExistence type="predicted"/>
<organism evidence="2 3">
    <name type="scientific">Pleurodeles waltl</name>
    <name type="common">Iberian ribbed newt</name>
    <dbReference type="NCBI Taxonomy" id="8319"/>
    <lineage>
        <taxon>Eukaryota</taxon>
        <taxon>Metazoa</taxon>
        <taxon>Chordata</taxon>
        <taxon>Craniata</taxon>
        <taxon>Vertebrata</taxon>
        <taxon>Euteleostomi</taxon>
        <taxon>Amphibia</taxon>
        <taxon>Batrachia</taxon>
        <taxon>Caudata</taxon>
        <taxon>Salamandroidea</taxon>
        <taxon>Salamandridae</taxon>
        <taxon>Pleurodelinae</taxon>
        <taxon>Pleurodeles</taxon>
    </lineage>
</organism>
<name>A0AAV7MVH8_PLEWA</name>
<feature type="compositionally biased region" description="Low complexity" evidence="1">
    <location>
        <begin position="208"/>
        <end position="221"/>
    </location>
</feature>
<dbReference type="EMBL" id="JANPWB010000013">
    <property type="protein sequence ID" value="KAJ1106352.1"/>
    <property type="molecule type" value="Genomic_DNA"/>
</dbReference>
<keyword evidence="3" id="KW-1185">Reference proteome</keyword>
<dbReference type="Proteomes" id="UP001066276">
    <property type="component" value="Chromosome 9"/>
</dbReference>
<evidence type="ECO:0000313" key="3">
    <source>
        <dbReference type="Proteomes" id="UP001066276"/>
    </source>
</evidence>
<protein>
    <submittedName>
        <fullName evidence="2">Uncharacterized protein</fullName>
    </submittedName>
</protein>
<evidence type="ECO:0000256" key="1">
    <source>
        <dbReference type="SAM" id="MobiDB-lite"/>
    </source>
</evidence>
<feature type="region of interest" description="Disordered" evidence="1">
    <location>
        <begin position="199"/>
        <end position="258"/>
    </location>
</feature>
<gene>
    <name evidence="2" type="ORF">NDU88_003753</name>
</gene>
<dbReference type="AlphaFoldDB" id="A0AAV7MVH8"/>
<accession>A0AAV7MVH8</accession>
<feature type="compositionally biased region" description="Basic and acidic residues" evidence="1">
    <location>
        <begin position="222"/>
        <end position="242"/>
    </location>
</feature>
<evidence type="ECO:0000313" key="2">
    <source>
        <dbReference type="EMBL" id="KAJ1106352.1"/>
    </source>
</evidence>